<sequence length="1165" mass="134636">MFWTWKVNMKLKKIILPLSMSAAIMPALSSSCTNLKSEGFDKYGNRIPSEINQLKNYLIFKERKVAIENTKASVAANAINNVENEDRYNQILSFLEPEFEILPKNFEYQYSAKVINKSEGDLLEINILVIQTSTGSKENIKLTLGQDTKFKKDSNLSKSDYEQILKNILIVNDLKYLVEEDESKLSDNDKKNKNNAVRFTDIILNKYNENLFMDHPLANLYYAGTYNNGTGIKATDSNEVKAKKIFDRELKAIEEAKELIYRKESQPVQDPETKRIVDEGYSDAQKVRVAIQKLLFLAAAYQIKPKGIFTNKFYQNAKLKNIIENVLDDFAKNYYYSGQQQYVNWWFYEIGIPKDLTKLLAVLNNVFPKEKIEKWKAGVDYFLPNPRYGGAAPTAILAYKPVTKKRAQTGANAVDNAKPILISGILNEDTSKIEDCILSLYDNIFRDFVKKGDGFYVDGSYMQHTNIPYVGSYGEVLFTNIADIFKYFENTDLALGKDKRFEKIYQFIELSIMPFMFKGAISDGLSGRSIVRDDHSDLKKGLNILGSLAIIEKSASPIYKSRLREFIKNQISHLNKTQLQKLASEHKVRPLLIDALLEIKDLPDLPHPPRNKEDWEFYENNYFDQRKEPSSTNEHSESSDNALVGVDLHKENDGLVFTKNQDRYVYKHDDFMFNINLHGRISGFPEASVQENMDSYYQYDGSTFLATNNNYSPYSNKYWQAVNTFKIPGTTSYISSAYDNIYDYIFPSYMPVDIEKWKEIGEVEIKDKEGNPILDANGKPVKKTGKELYDEYQKFIKEDLKQKERDIEFQVSTKTNKSFNNGIIWNKMGFVKAEVINYNNTLITDKVYFMVNGIIIVIGNTNIKNKLVNTTIENRMIIDKNTDMFSNQKVNINGKEQDLFIWKNKLNEQNGYFILGNNKAKVEYLHEAKYPIITNMNSKKMVPVVRDFASLSINHEQNNTFMYAIVPNYEDSKKSNYLDILNNIKIIKNDQNFIALKYQNKDSLGQINDYYFVASLYENGNIKYKEQLNSLGSYDNEVSINYNEIPEFERNYKAYKNGLYLEDLDLKINLWNPTTMIIKKVQNSSILDVLVSNDLNENQYEIEFSKAFQNITSRKITNKKFSAKNVINLSEVTLNNVLGQSKIRVDNRLGEVNDYNHISWFTLTN</sequence>
<dbReference type="Pfam" id="PF02278">
    <property type="entry name" value="Lyase_8"/>
    <property type="match status" value="2"/>
</dbReference>
<feature type="signal peptide" evidence="3">
    <location>
        <begin position="1"/>
        <end position="22"/>
    </location>
</feature>
<dbReference type="Gene3D" id="1.50.10.100">
    <property type="entry name" value="Chondroitin AC/alginate lyase"/>
    <property type="match status" value="1"/>
</dbReference>
<evidence type="ECO:0000256" key="1">
    <source>
        <dbReference type="ARBA" id="ARBA00006699"/>
    </source>
</evidence>
<dbReference type="InterPro" id="IPR008929">
    <property type="entry name" value="Chondroitin_lyas"/>
</dbReference>
<dbReference type="SUPFAM" id="SSF74650">
    <property type="entry name" value="Galactose mutarotase-like"/>
    <property type="match status" value="2"/>
</dbReference>
<dbReference type="PROSITE" id="PS51257">
    <property type="entry name" value="PROKAR_LIPOPROTEIN"/>
    <property type="match status" value="1"/>
</dbReference>
<dbReference type="PANTHER" id="PTHR38481">
    <property type="entry name" value="HYALURONATE LYASE"/>
    <property type="match status" value="1"/>
</dbReference>
<dbReference type="CAZy" id="PL8">
    <property type="family name" value="Polysaccharide Lyase Family 8"/>
</dbReference>
<keyword evidence="7" id="KW-1185">Reference proteome</keyword>
<comment type="similarity">
    <text evidence="1">Belongs to the polysaccharide lyase 8 family.</text>
</comment>
<dbReference type="Proteomes" id="UP000006810">
    <property type="component" value="Chromosome"/>
</dbReference>
<evidence type="ECO:0000313" key="6">
    <source>
        <dbReference type="EMBL" id="BAH69304.1"/>
    </source>
</evidence>
<organism evidence="6 7">
    <name type="scientific">Mycoplasmopsis fermentans (strain ATCC 19989 / NBRC 14854 / NCTC 10117 / PG18)</name>
    <name type="common">Mycoplasma fermentans</name>
    <dbReference type="NCBI Taxonomy" id="496833"/>
    <lineage>
        <taxon>Bacteria</taxon>
        <taxon>Bacillati</taxon>
        <taxon>Mycoplasmatota</taxon>
        <taxon>Mycoplasmoidales</taxon>
        <taxon>Metamycoplasmataceae</taxon>
        <taxon>Mycoplasmopsis</taxon>
    </lineage>
</organism>
<dbReference type="InterPro" id="IPR011013">
    <property type="entry name" value="Gal_mutarotase_sf_dom"/>
</dbReference>
<dbReference type="Pfam" id="PF08124">
    <property type="entry name" value="Lyase_8_N"/>
    <property type="match status" value="1"/>
</dbReference>
<dbReference type="InterPro" id="IPR038970">
    <property type="entry name" value="Lyase_8"/>
</dbReference>
<feature type="domain" description="Polysaccharide lyase family 8 central" evidence="4">
    <location>
        <begin position="660"/>
        <end position="734"/>
    </location>
</feature>
<feature type="domain" description="Polysaccharide lyase family 8 central" evidence="4">
    <location>
        <begin position="804"/>
        <end position="969"/>
    </location>
</feature>
<feature type="domain" description="Polysaccharide lyase 8 N-terminal alpha-helical" evidence="5">
    <location>
        <begin position="285"/>
        <end position="568"/>
    </location>
</feature>
<dbReference type="PANTHER" id="PTHR38481:SF1">
    <property type="entry name" value="HYALURONATE LYASE"/>
    <property type="match status" value="1"/>
</dbReference>
<evidence type="ECO:0000313" key="7">
    <source>
        <dbReference type="Proteomes" id="UP000006810"/>
    </source>
</evidence>
<dbReference type="HOGENOM" id="CLU_275682_0_0_14"/>
<dbReference type="PATRIC" id="fig|496833.3.peg.40"/>
<dbReference type="GO" id="GO:0030246">
    <property type="term" value="F:carbohydrate binding"/>
    <property type="evidence" value="ECO:0007669"/>
    <property type="project" value="InterPro"/>
</dbReference>
<feature type="active site" evidence="2">
    <location>
        <position position="473"/>
    </location>
</feature>
<dbReference type="GO" id="GO:0005576">
    <property type="term" value="C:extracellular region"/>
    <property type="evidence" value="ECO:0007669"/>
    <property type="project" value="InterPro"/>
</dbReference>
<dbReference type="SUPFAM" id="SSF48230">
    <property type="entry name" value="Chondroitin AC/alginate lyase"/>
    <property type="match status" value="1"/>
</dbReference>
<dbReference type="InterPro" id="IPR012970">
    <property type="entry name" value="Lyase_8_alpha_N"/>
</dbReference>
<evidence type="ECO:0000256" key="3">
    <source>
        <dbReference type="SAM" id="SignalP"/>
    </source>
</evidence>
<evidence type="ECO:0008006" key="8">
    <source>
        <dbReference type="Google" id="ProtNLM"/>
    </source>
</evidence>
<proteinExistence type="inferred from homology"/>
<dbReference type="GO" id="GO:0005975">
    <property type="term" value="P:carbohydrate metabolic process"/>
    <property type="evidence" value="ECO:0007669"/>
    <property type="project" value="InterPro"/>
</dbReference>
<evidence type="ECO:0000259" key="5">
    <source>
        <dbReference type="Pfam" id="PF08124"/>
    </source>
</evidence>
<dbReference type="Gene3D" id="2.70.98.10">
    <property type="match status" value="1"/>
</dbReference>
<protein>
    <recommendedName>
        <fullName evidence="8">Hyaluronate lyase</fullName>
    </recommendedName>
</protein>
<gene>
    <name evidence="6" type="ordered locus">MBIO_0039</name>
</gene>
<reference evidence="6 7" key="1">
    <citation type="journal article" date="2009" name="Curr. Microbiol.">
        <title>Molecular cloning and expression of a novel cholinephosphotransferase involved in glycoglycerophospholipid biosynthesis of Mycoplasma fermentans.</title>
        <authorList>
            <person name="Ishida N."/>
            <person name="Irikura D."/>
            <person name="Matsuda K."/>
            <person name="Sato S."/>
            <person name="Asano K."/>
        </authorList>
    </citation>
    <scope>NUCLEOTIDE SEQUENCE [LARGE SCALE GENOMIC DNA]</scope>
    <source>
        <strain evidence="7">ATCC 19989 / NBRC 14854 / NCTC 10117 / PG18</strain>
    </source>
</reference>
<feature type="active site" evidence="2">
    <location>
        <position position="528"/>
    </location>
</feature>
<dbReference type="AlphaFoldDB" id="C4XDT2"/>
<dbReference type="InterPro" id="IPR014718">
    <property type="entry name" value="GH-type_carb-bd"/>
</dbReference>
<feature type="active site" evidence="2">
    <location>
        <position position="464"/>
    </location>
</feature>
<keyword evidence="3" id="KW-0732">Signal</keyword>
<dbReference type="KEGG" id="mfp:MBIO_0039"/>
<evidence type="ECO:0000259" key="4">
    <source>
        <dbReference type="Pfam" id="PF02278"/>
    </source>
</evidence>
<dbReference type="eggNOG" id="COG5492">
    <property type="taxonomic scope" value="Bacteria"/>
</dbReference>
<dbReference type="EMBL" id="AP009608">
    <property type="protein sequence ID" value="BAH69304.1"/>
    <property type="molecule type" value="Genomic_DNA"/>
</dbReference>
<evidence type="ECO:0000256" key="2">
    <source>
        <dbReference type="PIRSR" id="PIRSR638970-1"/>
    </source>
</evidence>
<feature type="chain" id="PRO_5002945920" description="Hyaluronate lyase" evidence="3">
    <location>
        <begin position="23"/>
        <end position="1165"/>
    </location>
</feature>
<accession>C4XDT2</accession>
<name>C4XDT2_MYCFP</name>
<dbReference type="GO" id="GO:0016837">
    <property type="term" value="F:carbon-oxygen lyase activity, acting on polysaccharides"/>
    <property type="evidence" value="ECO:0007669"/>
    <property type="project" value="UniProtKB-ARBA"/>
</dbReference>
<dbReference type="InterPro" id="IPR003159">
    <property type="entry name" value="Lyase_8_central_dom"/>
</dbReference>